<reference evidence="2 3" key="1">
    <citation type="journal article" date="2016" name="Nat. Commun.">
        <title>Thousands of microbial genomes shed light on interconnected biogeochemical processes in an aquifer system.</title>
        <authorList>
            <person name="Anantharaman K."/>
            <person name="Brown C.T."/>
            <person name="Hug L.A."/>
            <person name="Sharon I."/>
            <person name="Castelle C.J."/>
            <person name="Probst A.J."/>
            <person name="Thomas B.C."/>
            <person name="Singh A."/>
            <person name="Wilkins M.J."/>
            <person name="Karaoz U."/>
            <person name="Brodie E.L."/>
            <person name="Williams K.H."/>
            <person name="Hubbard S.S."/>
            <person name="Banfield J.F."/>
        </authorList>
    </citation>
    <scope>NUCLEOTIDE SEQUENCE [LARGE SCALE GENOMIC DNA]</scope>
</reference>
<sequence>MNGINKLGSIQLSMSFLITIIISITLLVGGIALIKNFYTSAVETQQKLDERTQQRLAELLNEGQQLAIPFGQQTIERGEGYVFGLGILNIGDEASFVVEVAVSTVFDDADKEVPTDVVNNLINPTSWLLYDNTPQVIGKNEQRVVSILAEIPKDAPSGLYNFNVKVLNAGQPYDKIQKIRVKVT</sequence>
<accession>A0A1G2HP41</accession>
<evidence type="ECO:0008006" key="4">
    <source>
        <dbReference type="Google" id="ProtNLM"/>
    </source>
</evidence>
<dbReference type="AlphaFoldDB" id="A0A1G2HP41"/>
<proteinExistence type="predicted"/>
<dbReference type="STRING" id="1802202.A2730_01570"/>
<evidence type="ECO:0000313" key="2">
    <source>
        <dbReference type="EMBL" id="OGZ63991.1"/>
    </source>
</evidence>
<gene>
    <name evidence="2" type="ORF">A2730_01570</name>
</gene>
<keyword evidence="1" id="KW-0812">Transmembrane</keyword>
<keyword evidence="1" id="KW-0472">Membrane</keyword>
<feature type="transmembrane region" description="Helical" evidence="1">
    <location>
        <begin position="12"/>
        <end position="34"/>
    </location>
</feature>
<name>A0A1G2HP41_9BACT</name>
<protein>
    <recommendedName>
        <fullName evidence="4">DUF1616 domain-containing protein</fullName>
    </recommendedName>
</protein>
<evidence type="ECO:0000313" key="3">
    <source>
        <dbReference type="Proteomes" id="UP000176855"/>
    </source>
</evidence>
<comment type="caution">
    <text evidence="2">The sequence shown here is derived from an EMBL/GenBank/DDBJ whole genome shotgun (WGS) entry which is preliminary data.</text>
</comment>
<keyword evidence="1" id="KW-1133">Transmembrane helix</keyword>
<evidence type="ECO:0000256" key="1">
    <source>
        <dbReference type="SAM" id="Phobius"/>
    </source>
</evidence>
<organism evidence="2 3">
    <name type="scientific">Candidatus Staskawiczbacteria bacterium RIFCSPHIGHO2_01_FULL_39_25</name>
    <dbReference type="NCBI Taxonomy" id="1802202"/>
    <lineage>
        <taxon>Bacteria</taxon>
        <taxon>Candidatus Staskawicziibacteriota</taxon>
    </lineage>
</organism>
<dbReference type="Proteomes" id="UP000176855">
    <property type="component" value="Unassembled WGS sequence"/>
</dbReference>
<dbReference type="EMBL" id="MHOO01000010">
    <property type="protein sequence ID" value="OGZ63991.1"/>
    <property type="molecule type" value="Genomic_DNA"/>
</dbReference>